<dbReference type="PANTHER" id="PTHR44154">
    <property type="entry name" value="QUINONE OXIDOREDUCTASE"/>
    <property type="match status" value="1"/>
</dbReference>
<dbReference type="SMART" id="SM00829">
    <property type="entry name" value="PKS_ER"/>
    <property type="match status" value="1"/>
</dbReference>
<dbReference type="Proteomes" id="UP000051672">
    <property type="component" value="Unassembled WGS sequence"/>
</dbReference>
<dbReference type="PATRIC" id="fig|1423727.3.peg.588"/>
<dbReference type="CDD" id="cd05289">
    <property type="entry name" value="MDR_like_2"/>
    <property type="match status" value="1"/>
</dbReference>
<sequence>MNRFGFEEFGGPEVFEVIEAEQPAPKPGQVLIQVLGFGMNPYDRTLRTGAAAKSRPLPFPIVPGTDVMGRIVALGDEVHDFELGDIVMNYRPIGGYSEYVVASTSKIVKKPTALSYLDATALPQVGVAAYNILHYLLQAVPGKTIAIEGASGGVGAVLIQLAKFLKLNVIATASSKNETYLRQMGADEIGLYDQEDVGAKFADRADYVVNAINGGHDNGAGVQMIKADGHYVTVAYADVDLSSKPNVTHSQLGPDKSYSTKDALNFLVDVAIKWGLTVRVAASEPFTLAGVQAGQALLDTHHEAGKIVVMQDHKVIKPVRKDINHL</sequence>
<dbReference type="InterPro" id="IPR036291">
    <property type="entry name" value="NAD(P)-bd_dom_sf"/>
</dbReference>
<dbReference type="SUPFAM" id="SSF50129">
    <property type="entry name" value="GroES-like"/>
    <property type="match status" value="1"/>
</dbReference>
<comment type="caution">
    <text evidence="3">The sequence shown here is derived from an EMBL/GenBank/DDBJ whole genome shotgun (WGS) entry which is preliminary data.</text>
</comment>
<dbReference type="Gene3D" id="3.40.50.720">
    <property type="entry name" value="NAD(P)-binding Rossmann-like Domain"/>
    <property type="match status" value="1"/>
</dbReference>
<name>A0A0R2B903_9LACO</name>
<dbReference type="Gene3D" id="3.90.180.10">
    <property type="entry name" value="Medium-chain alcohol dehydrogenases, catalytic domain"/>
    <property type="match status" value="1"/>
</dbReference>
<evidence type="ECO:0000313" key="4">
    <source>
        <dbReference type="Proteomes" id="UP000051672"/>
    </source>
</evidence>
<dbReference type="SUPFAM" id="SSF51735">
    <property type="entry name" value="NAD(P)-binding Rossmann-fold domains"/>
    <property type="match status" value="1"/>
</dbReference>
<dbReference type="EMBL" id="AYZQ01000001">
    <property type="protein sequence ID" value="KRM72873.1"/>
    <property type="molecule type" value="Genomic_DNA"/>
</dbReference>
<dbReference type="InterPro" id="IPR011032">
    <property type="entry name" value="GroES-like_sf"/>
</dbReference>
<reference evidence="3 4" key="1">
    <citation type="journal article" date="2015" name="Genome Announc.">
        <title>Expanding the biotechnology potential of lactobacilli through comparative genomics of 213 strains and associated genera.</title>
        <authorList>
            <person name="Sun Z."/>
            <person name="Harris H.M."/>
            <person name="McCann A."/>
            <person name="Guo C."/>
            <person name="Argimon S."/>
            <person name="Zhang W."/>
            <person name="Yang X."/>
            <person name="Jeffery I.B."/>
            <person name="Cooney J.C."/>
            <person name="Kagawa T.F."/>
            <person name="Liu W."/>
            <person name="Song Y."/>
            <person name="Salvetti E."/>
            <person name="Wrobel A."/>
            <person name="Rasinkangas P."/>
            <person name="Parkhill J."/>
            <person name="Rea M.C."/>
            <person name="O'Sullivan O."/>
            <person name="Ritari J."/>
            <person name="Douillard F.P."/>
            <person name="Paul Ross R."/>
            <person name="Yang R."/>
            <person name="Briner A.E."/>
            <person name="Felis G.E."/>
            <person name="de Vos W.M."/>
            <person name="Barrangou R."/>
            <person name="Klaenhammer T.R."/>
            <person name="Caufield P.W."/>
            <person name="Cui Y."/>
            <person name="Zhang H."/>
            <person name="O'Toole P.W."/>
        </authorList>
    </citation>
    <scope>NUCLEOTIDE SEQUENCE [LARGE SCALE GENOMIC DNA]</scope>
    <source>
        <strain evidence="3 4">DSM 23927</strain>
    </source>
</reference>
<feature type="domain" description="Enoyl reductase (ER)" evidence="2">
    <location>
        <begin position="10"/>
        <end position="309"/>
    </location>
</feature>
<dbReference type="Pfam" id="PF08240">
    <property type="entry name" value="ADH_N"/>
    <property type="match status" value="1"/>
</dbReference>
<organism evidence="3 4">
    <name type="scientific">Lacticaseibacillus brantae DSM 23927</name>
    <dbReference type="NCBI Taxonomy" id="1423727"/>
    <lineage>
        <taxon>Bacteria</taxon>
        <taxon>Bacillati</taxon>
        <taxon>Bacillota</taxon>
        <taxon>Bacilli</taxon>
        <taxon>Lactobacillales</taxon>
        <taxon>Lactobacillaceae</taxon>
        <taxon>Lacticaseibacillus</taxon>
    </lineage>
</organism>
<gene>
    <name evidence="3" type="ORF">FC34_GL000585</name>
</gene>
<dbReference type="GO" id="GO:0016491">
    <property type="term" value="F:oxidoreductase activity"/>
    <property type="evidence" value="ECO:0007669"/>
    <property type="project" value="InterPro"/>
</dbReference>
<dbReference type="InterPro" id="IPR013149">
    <property type="entry name" value="ADH-like_C"/>
</dbReference>
<dbReference type="PANTHER" id="PTHR44154:SF1">
    <property type="entry name" value="QUINONE OXIDOREDUCTASE"/>
    <property type="match status" value="1"/>
</dbReference>
<dbReference type="Pfam" id="PF00107">
    <property type="entry name" value="ADH_zinc_N"/>
    <property type="match status" value="1"/>
</dbReference>
<dbReference type="RefSeq" id="WP_057893883.1">
    <property type="nucleotide sequence ID" value="NZ_AYZQ01000001.1"/>
</dbReference>
<protein>
    <submittedName>
        <fullName evidence="3">NADPH quinone reductase related Zn-dependent oxidoreductase</fullName>
    </submittedName>
</protein>
<keyword evidence="1" id="KW-0521">NADP</keyword>
<dbReference type="AlphaFoldDB" id="A0A0R2B903"/>
<dbReference type="OrthoDB" id="9792162at2"/>
<keyword evidence="4" id="KW-1185">Reference proteome</keyword>
<evidence type="ECO:0000313" key="3">
    <source>
        <dbReference type="EMBL" id="KRM72873.1"/>
    </source>
</evidence>
<accession>A0A0R2B903</accession>
<dbReference type="STRING" id="1423727.FC34_GL000585"/>
<dbReference type="InterPro" id="IPR020843">
    <property type="entry name" value="ER"/>
</dbReference>
<proteinExistence type="predicted"/>
<dbReference type="InterPro" id="IPR051603">
    <property type="entry name" value="Zinc-ADH_QOR/CCCR"/>
</dbReference>
<evidence type="ECO:0000256" key="1">
    <source>
        <dbReference type="ARBA" id="ARBA00022857"/>
    </source>
</evidence>
<evidence type="ECO:0000259" key="2">
    <source>
        <dbReference type="SMART" id="SM00829"/>
    </source>
</evidence>
<dbReference type="InterPro" id="IPR013154">
    <property type="entry name" value="ADH-like_N"/>
</dbReference>